<evidence type="ECO:0000313" key="3">
    <source>
        <dbReference type="Proteomes" id="UP001233172"/>
    </source>
</evidence>
<reference evidence="2" key="2">
    <citation type="submission" date="2023-04" db="EMBL/GenBank/DDBJ databases">
        <authorList>
            <person name="Bu L."/>
            <person name="Lu L."/>
            <person name="Laidemitt M.R."/>
            <person name="Zhang S.M."/>
            <person name="Mutuku M."/>
            <person name="Mkoji G."/>
            <person name="Steinauer M."/>
            <person name="Loker E.S."/>
        </authorList>
    </citation>
    <scope>NUCLEOTIDE SEQUENCE</scope>
    <source>
        <strain evidence="2">KasaAsao</strain>
        <tissue evidence="2">Whole Snail</tissue>
    </source>
</reference>
<gene>
    <name evidence="2" type="ORF">Bpfe_001316</name>
</gene>
<comment type="caution">
    <text evidence="2">The sequence shown here is derived from an EMBL/GenBank/DDBJ whole genome shotgun (WGS) entry which is preliminary data.</text>
</comment>
<feature type="transmembrane region" description="Helical" evidence="1">
    <location>
        <begin position="12"/>
        <end position="35"/>
    </location>
</feature>
<dbReference type="EMBL" id="JASAOG010000003">
    <property type="protein sequence ID" value="KAK0069134.1"/>
    <property type="molecule type" value="Genomic_DNA"/>
</dbReference>
<proteinExistence type="predicted"/>
<keyword evidence="1 2" id="KW-0812">Transmembrane</keyword>
<feature type="transmembrane region" description="Helical" evidence="1">
    <location>
        <begin position="274"/>
        <end position="298"/>
    </location>
</feature>
<evidence type="ECO:0000313" key="2">
    <source>
        <dbReference type="EMBL" id="KAK0069134.1"/>
    </source>
</evidence>
<accession>A0AAD8CA66</accession>
<evidence type="ECO:0000256" key="1">
    <source>
        <dbReference type="SAM" id="Phobius"/>
    </source>
</evidence>
<dbReference type="AlphaFoldDB" id="A0AAD8CA66"/>
<reference evidence="2" key="1">
    <citation type="journal article" date="2023" name="PLoS Negl. Trop. Dis.">
        <title>A genome sequence for Biomphalaria pfeifferi, the major vector snail for the human-infecting parasite Schistosoma mansoni.</title>
        <authorList>
            <person name="Bu L."/>
            <person name="Lu L."/>
            <person name="Laidemitt M.R."/>
            <person name="Zhang S.M."/>
            <person name="Mutuku M."/>
            <person name="Mkoji G."/>
            <person name="Steinauer M."/>
            <person name="Loker E.S."/>
        </authorList>
    </citation>
    <scope>NUCLEOTIDE SEQUENCE</scope>
    <source>
        <strain evidence="2">KasaAsao</strain>
    </source>
</reference>
<organism evidence="2 3">
    <name type="scientific">Biomphalaria pfeifferi</name>
    <name type="common">Bloodfluke planorb</name>
    <name type="synonym">Freshwater snail</name>
    <dbReference type="NCBI Taxonomy" id="112525"/>
    <lineage>
        <taxon>Eukaryota</taxon>
        <taxon>Metazoa</taxon>
        <taxon>Spiralia</taxon>
        <taxon>Lophotrochozoa</taxon>
        <taxon>Mollusca</taxon>
        <taxon>Gastropoda</taxon>
        <taxon>Heterobranchia</taxon>
        <taxon>Euthyneura</taxon>
        <taxon>Panpulmonata</taxon>
        <taxon>Hygrophila</taxon>
        <taxon>Lymnaeoidea</taxon>
        <taxon>Planorbidae</taxon>
        <taxon>Biomphalaria</taxon>
    </lineage>
</organism>
<keyword evidence="3" id="KW-1185">Reference proteome</keyword>
<sequence length="317" mass="36104">MSSKYWTSITGCIPFFRVMVTLITFLYALAITVIAKEATSGITIREYGKHCGEVLIDTIDNLMYTALVKLTTNIMDMKNYIVRFHLQRTRDDEYTQMCQVDLENECEENKQEMCYCRDNYEIVWNITADHEESKALIKATLLLKGNGEIDSNILTAPRIVEAPSIENLQLLVNEASVKNNDTIIISNDEKLSIRLPDDIERTYGNCGLHFDIENHRGSAVIISMKPHKITIIIMKCDRELGRFTLKIKYDQHNQATPDTLESSTKTPSEKPDKVALLVATLSTATLLVTCVSLSLQLLKYLRIKDKTRTIMDLPKKD</sequence>
<name>A0AAD8CA66_BIOPF</name>
<dbReference type="Proteomes" id="UP001233172">
    <property type="component" value="Unassembled WGS sequence"/>
</dbReference>
<keyword evidence="1" id="KW-0472">Membrane</keyword>
<protein>
    <submittedName>
        <fullName evidence="2">Polymorphic transmembrane cluster 2 transmembrane protein 9</fullName>
    </submittedName>
</protein>
<keyword evidence="1" id="KW-1133">Transmembrane helix</keyword>